<dbReference type="PROSITE" id="PS51716">
    <property type="entry name" value="G_IRG"/>
    <property type="match status" value="1"/>
</dbReference>
<feature type="domain" description="IRG-type G" evidence="6">
    <location>
        <begin position="1"/>
        <end position="161"/>
    </location>
</feature>
<dbReference type="PANTHER" id="PTHR32341">
    <property type="entry name" value="INTERFERON-INDUCIBLE GTPASE"/>
    <property type="match status" value="1"/>
</dbReference>
<dbReference type="InterPro" id="IPR007743">
    <property type="entry name" value="Immunity-related_GTPase-like"/>
</dbReference>
<comment type="similarity">
    <text evidence="1">Belongs to the TRAFAC class dynamin-like GTPase superfamily. IRG family.</text>
</comment>
<keyword evidence="5" id="KW-1133">Transmembrane helix</keyword>
<dbReference type="SUPFAM" id="SSF52540">
    <property type="entry name" value="P-loop containing nucleoside triphosphate hydrolases"/>
    <property type="match status" value="1"/>
</dbReference>
<reference evidence="7" key="1">
    <citation type="submission" date="2019-08" db="EMBL/GenBank/DDBJ databases">
        <title>The improved chromosome-level genome for the pearl oyster Pinctada fucata martensii using PacBio sequencing and Hi-C.</title>
        <authorList>
            <person name="Zheng Z."/>
        </authorList>
    </citation>
    <scope>NUCLEOTIDE SEQUENCE</scope>
    <source>
        <strain evidence="7">ZZ-2019</strain>
        <tissue evidence="7">Adductor muscle</tissue>
    </source>
</reference>
<evidence type="ECO:0000256" key="2">
    <source>
        <dbReference type="ARBA" id="ARBA00022741"/>
    </source>
</evidence>
<dbReference type="GO" id="GO:0005525">
    <property type="term" value="F:GTP binding"/>
    <property type="evidence" value="ECO:0007669"/>
    <property type="project" value="UniProtKB-KW"/>
</dbReference>
<keyword evidence="3" id="KW-0378">Hydrolase</keyword>
<gene>
    <name evidence="7" type="ORF">FSP39_002827</name>
</gene>
<evidence type="ECO:0000256" key="1">
    <source>
        <dbReference type="ARBA" id="ARBA00005429"/>
    </source>
</evidence>
<evidence type="ECO:0000256" key="4">
    <source>
        <dbReference type="ARBA" id="ARBA00023134"/>
    </source>
</evidence>
<dbReference type="InterPro" id="IPR051515">
    <property type="entry name" value="IRG"/>
</dbReference>
<comment type="caution">
    <text evidence="7">The sequence shown here is derived from an EMBL/GenBank/DDBJ whole genome shotgun (WGS) entry which is preliminary data.</text>
</comment>
<feature type="transmembrane region" description="Helical" evidence="5">
    <location>
        <begin position="282"/>
        <end position="303"/>
    </location>
</feature>
<evidence type="ECO:0000256" key="5">
    <source>
        <dbReference type="SAM" id="Phobius"/>
    </source>
</evidence>
<keyword evidence="2" id="KW-0547">Nucleotide-binding</keyword>
<keyword evidence="8" id="KW-1185">Reference proteome</keyword>
<dbReference type="Gene3D" id="3.40.50.300">
    <property type="entry name" value="P-loop containing nucleotide triphosphate hydrolases"/>
    <property type="match status" value="1"/>
</dbReference>
<dbReference type="Pfam" id="PF05049">
    <property type="entry name" value="IIGP"/>
    <property type="match status" value="1"/>
</dbReference>
<name>A0AA88YUL4_PINIB</name>
<evidence type="ECO:0000313" key="8">
    <source>
        <dbReference type="Proteomes" id="UP001186944"/>
    </source>
</evidence>
<keyword evidence="5" id="KW-0812">Transmembrane</keyword>
<proteinExistence type="inferred from homology"/>
<dbReference type="InterPro" id="IPR030385">
    <property type="entry name" value="G_IRG_dom"/>
</dbReference>
<keyword evidence="4" id="KW-0342">GTP-binding</keyword>
<evidence type="ECO:0000313" key="7">
    <source>
        <dbReference type="EMBL" id="KAK3108186.1"/>
    </source>
</evidence>
<keyword evidence="5" id="KW-0472">Membrane</keyword>
<evidence type="ECO:0000259" key="6">
    <source>
        <dbReference type="PROSITE" id="PS51716"/>
    </source>
</evidence>
<sequence length="327" mass="37265">MLGLKEGENGAAPIGDGDTTQIRTAYSHPEIKQVVYYDLPGFGTPSFERTDEYLREIEVESYDFSLIFYHGTISEGDIWLINKLLAMRKMFALVRTRADEMTRRQFPLQKCIQDAKDRCERNLQGFGIMAKVSVFVISNIDVNIGEMDGLFRFIRENLPEMKRRAITVHVQAKTKEIIAQKEKQFLEEMWRAAYFMGLSTGIPIPGIEVPINYKILVAKIKSYLLSFGLSAEMFEKLPEDIKKRMKITSDIHKSGLKRYVLSNISLVPVIIQPFLVFQAFSVLLPVAGSIVSGTNAFVSYLNFLKHVITKMAEDARTLQEYHVTSVD</sequence>
<dbReference type="GO" id="GO:0016787">
    <property type="term" value="F:hydrolase activity"/>
    <property type="evidence" value="ECO:0007669"/>
    <property type="project" value="UniProtKB-KW"/>
</dbReference>
<evidence type="ECO:0000256" key="3">
    <source>
        <dbReference type="ARBA" id="ARBA00022801"/>
    </source>
</evidence>
<organism evidence="7 8">
    <name type="scientific">Pinctada imbricata</name>
    <name type="common">Atlantic pearl-oyster</name>
    <name type="synonym">Pinctada martensii</name>
    <dbReference type="NCBI Taxonomy" id="66713"/>
    <lineage>
        <taxon>Eukaryota</taxon>
        <taxon>Metazoa</taxon>
        <taxon>Spiralia</taxon>
        <taxon>Lophotrochozoa</taxon>
        <taxon>Mollusca</taxon>
        <taxon>Bivalvia</taxon>
        <taxon>Autobranchia</taxon>
        <taxon>Pteriomorphia</taxon>
        <taxon>Pterioida</taxon>
        <taxon>Pterioidea</taxon>
        <taxon>Pteriidae</taxon>
        <taxon>Pinctada</taxon>
    </lineage>
</organism>
<dbReference type="AlphaFoldDB" id="A0AA88YUL4"/>
<dbReference type="GO" id="GO:0016020">
    <property type="term" value="C:membrane"/>
    <property type="evidence" value="ECO:0007669"/>
    <property type="project" value="InterPro"/>
</dbReference>
<dbReference type="EMBL" id="VSWD01000001">
    <property type="protein sequence ID" value="KAK3108186.1"/>
    <property type="molecule type" value="Genomic_DNA"/>
</dbReference>
<accession>A0AA88YUL4</accession>
<protein>
    <recommendedName>
        <fullName evidence="6">IRG-type G domain-containing protein</fullName>
    </recommendedName>
</protein>
<dbReference type="PANTHER" id="PTHR32341:SF10">
    <property type="entry name" value="INTERFERON-INDUCIBLE GTPASE 5"/>
    <property type="match status" value="1"/>
</dbReference>
<dbReference type="InterPro" id="IPR027417">
    <property type="entry name" value="P-loop_NTPase"/>
</dbReference>
<dbReference type="Proteomes" id="UP001186944">
    <property type="component" value="Unassembled WGS sequence"/>
</dbReference>